<reference evidence="2 3" key="1">
    <citation type="submission" date="2015-09" db="EMBL/GenBank/DDBJ databases">
        <title>Sorangium comparison.</title>
        <authorList>
            <person name="Zaburannyi N."/>
            <person name="Bunk B."/>
            <person name="Overmann J."/>
            <person name="Mueller R."/>
        </authorList>
    </citation>
    <scope>NUCLEOTIDE SEQUENCE [LARGE SCALE GENOMIC DNA]</scope>
    <source>
        <strain evidence="2 3">So ce836</strain>
    </source>
</reference>
<dbReference type="PANTHER" id="PTHR43591">
    <property type="entry name" value="METHYLTRANSFERASE"/>
    <property type="match status" value="1"/>
</dbReference>
<dbReference type="PROSITE" id="PS01131">
    <property type="entry name" value="RRNA_A_DIMETH"/>
    <property type="match status" value="1"/>
</dbReference>
<dbReference type="SUPFAM" id="SSF53335">
    <property type="entry name" value="S-adenosyl-L-methionine-dependent methyltransferases"/>
    <property type="match status" value="1"/>
</dbReference>
<feature type="domain" description="Methyltransferase type 11" evidence="1">
    <location>
        <begin position="50"/>
        <end position="148"/>
    </location>
</feature>
<dbReference type="Pfam" id="PF08241">
    <property type="entry name" value="Methyltransf_11"/>
    <property type="match status" value="1"/>
</dbReference>
<evidence type="ECO:0000313" key="2">
    <source>
        <dbReference type="EMBL" id="AUX33056.1"/>
    </source>
</evidence>
<evidence type="ECO:0000259" key="1">
    <source>
        <dbReference type="Pfam" id="PF08241"/>
    </source>
</evidence>
<dbReference type="InterPro" id="IPR013216">
    <property type="entry name" value="Methyltransf_11"/>
</dbReference>
<accession>A0A4P2QSN1</accession>
<proteinExistence type="predicted"/>
<name>A0A4P2QSN1_SORCE</name>
<dbReference type="Gene3D" id="3.40.50.150">
    <property type="entry name" value="Vaccinia Virus protein VP39"/>
    <property type="match status" value="1"/>
</dbReference>
<dbReference type="InterPro" id="IPR020596">
    <property type="entry name" value="rRNA_Ade_Mease_Trfase_CS"/>
</dbReference>
<dbReference type="CDD" id="cd02440">
    <property type="entry name" value="AdoMet_MTases"/>
    <property type="match status" value="1"/>
</dbReference>
<dbReference type="EMBL" id="CP012672">
    <property type="protein sequence ID" value="AUX33056.1"/>
    <property type="molecule type" value="Genomic_DNA"/>
</dbReference>
<dbReference type="RefSeq" id="WP_129576540.1">
    <property type="nucleotide sequence ID" value="NZ_CP012672.1"/>
</dbReference>
<organism evidence="2 3">
    <name type="scientific">Sorangium cellulosum</name>
    <name type="common">Polyangium cellulosum</name>
    <dbReference type="NCBI Taxonomy" id="56"/>
    <lineage>
        <taxon>Bacteria</taxon>
        <taxon>Pseudomonadati</taxon>
        <taxon>Myxococcota</taxon>
        <taxon>Polyangia</taxon>
        <taxon>Polyangiales</taxon>
        <taxon>Polyangiaceae</taxon>
        <taxon>Sorangium</taxon>
    </lineage>
</organism>
<dbReference type="PANTHER" id="PTHR43591:SF24">
    <property type="entry name" value="2-METHOXY-6-POLYPRENYL-1,4-BENZOQUINOL METHYLASE, MITOCHONDRIAL"/>
    <property type="match status" value="1"/>
</dbReference>
<protein>
    <recommendedName>
        <fullName evidence="1">Methyltransferase type 11 domain-containing protein</fullName>
    </recommendedName>
</protein>
<dbReference type="Proteomes" id="UP000295497">
    <property type="component" value="Chromosome"/>
</dbReference>
<dbReference type="GO" id="GO:0000179">
    <property type="term" value="F:rRNA (adenine-N6,N6-)-dimethyltransferase activity"/>
    <property type="evidence" value="ECO:0007669"/>
    <property type="project" value="InterPro"/>
</dbReference>
<evidence type="ECO:0000313" key="3">
    <source>
        <dbReference type="Proteomes" id="UP000295497"/>
    </source>
</evidence>
<dbReference type="AlphaFoldDB" id="A0A4P2QSN1"/>
<sequence length="271" mass="30451">MTLSGSYQVNQVSVHVDVELQRLRAQVDLFWAKELQRYIAHGLRDGMSIVDAGSGPGYFTSKLLHRFPGSHVTAIEQDPVMTERATAYWKEQGLARAVMVERSILDTGLPESSFDFSIARLLLEHLESPAMGAREVLRILKPGGKAIFVDNDFDLYTRTYPPVKSLKTLFEAYCACRESQGGHPRLGRRLPVVLKEAGYRNVDLDVVVAHNTLMGDKAFLESEGMSIPLRLVKEGFLSSNDLAELVKEWRSFLQNEEHVIVRQLFVCAGEK</sequence>
<dbReference type="InterPro" id="IPR029063">
    <property type="entry name" value="SAM-dependent_MTases_sf"/>
</dbReference>
<gene>
    <name evidence="2" type="ORF">SOCE836_052080</name>
</gene>